<protein>
    <submittedName>
        <fullName evidence="1">Uncharacterized protein</fullName>
    </submittedName>
</protein>
<keyword evidence="2" id="KW-1185">Reference proteome</keyword>
<proteinExistence type="predicted"/>
<gene>
    <name evidence="1" type="ORF">FRX31_004897</name>
</gene>
<reference evidence="1 2" key="1">
    <citation type="submission" date="2020-06" db="EMBL/GenBank/DDBJ databases">
        <title>Transcriptomic and genomic resources for Thalictrum thalictroides and T. hernandezii: Facilitating candidate gene discovery in an emerging model plant lineage.</title>
        <authorList>
            <person name="Arias T."/>
            <person name="Riano-Pachon D.M."/>
            <person name="Di Stilio V.S."/>
        </authorList>
    </citation>
    <scope>NUCLEOTIDE SEQUENCE [LARGE SCALE GENOMIC DNA]</scope>
    <source>
        <strain evidence="2">cv. WT478/WT964</strain>
        <tissue evidence="1">Leaves</tissue>
    </source>
</reference>
<comment type="caution">
    <text evidence="1">The sequence shown here is derived from an EMBL/GenBank/DDBJ whole genome shotgun (WGS) entry which is preliminary data.</text>
</comment>
<dbReference type="EMBL" id="JABWDY010003954">
    <property type="protein sequence ID" value="KAF5205517.1"/>
    <property type="molecule type" value="Genomic_DNA"/>
</dbReference>
<dbReference type="Proteomes" id="UP000554482">
    <property type="component" value="Unassembled WGS sequence"/>
</dbReference>
<dbReference type="AlphaFoldDB" id="A0A7J6X970"/>
<name>A0A7J6X970_THATH</name>
<evidence type="ECO:0000313" key="2">
    <source>
        <dbReference type="Proteomes" id="UP000554482"/>
    </source>
</evidence>
<evidence type="ECO:0000313" key="1">
    <source>
        <dbReference type="EMBL" id="KAF5205517.1"/>
    </source>
</evidence>
<sequence length="68" mass="8024">MRCQTVRLHSWSKCEMHHESRRYNWDQEYILRSLDQECNLTSQVLNHRGIDSPVNLAYGSTIEALICS</sequence>
<accession>A0A7J6X970</accession>
<organism evidence="1 2">
    <name type="scientific">Thalictrum thalictroides</name>
    <name type="common">Rue-anemone</name>
    <name type="synonym">Anemone thalictroides</name>
    <dbReference type="NCBI Taxonomy" id="46969"/>
    <lineage>
        <taxon>Eukaryota</taxon>
        <taxon>Viridiplantae</taxon>
        <taxon>Streptophyta</taxon>
        <taxon>Embryophyta</taxon>
        <taxon>Tracheophyta</taxon>
        <taxon>Spermatophyta</taxon>
        <taxon>Magnoliopsida</taxon>
        <taxon>Ranunculales</taxon>
        <taxon>Ranunculaceae</taxon>
        <taxon>Thalictroideae</taxon>
        <taxon>Thalictrum</taxon>
    </lineage>
</organism>